<dbReference type="InterPro" id="IPR007317">
    <property type="entry name" value="GET4"/>
</dbReference>
<proteinExistence type="inferred from homology"/>
<feature type="region of interest" description="Disordered" evidence="2">
    <location>
        <begin position="407"/>
        <end position="431"/>
    </location>
</feature>
<evidence type="ECO:0000256" key="2">
    <source>
        <dbReference type="SAM" id="MobiDB-lite"/>
    </source>
</evidence>
<comment type="similarity">
    <text evidence="1">Belongs to the GET4 family.</text>
</comment>
<dbReference type="EMBL" id="CP092876">
    <property type="protein sequence ID" value="UYV76334.1"/>
    <property type="molecule type" value="Genomic_DNA"/>
</dbReference>
<sequence>MYRTLYFRYLNHNKYSEVINLLYDGAIIFFDHNQHNSAADLSLLMVEALTKSNAATTEPHLEHVAQLFARLRPDAPERLAFLSAALRWSSSHPSLHQKVALVLWKEKNYSQARYHFIHSTDGNNCATMLIEYHVNRGYPNELDLFIAQAVLQYLNHNKYSEVINLLYDGAIIFFDHNQHNSAADLSLLMVEALTKSNAATTEPHLEHVAQLFARLRPDAPERLAFLSAALRWSSSHPSLHQKVALVLWKEKNYSQARYHFIHSTDGNNCATMLIEYHVNRGYPNELDLFIAQAVLQYLCLSNKSCASVVFWTYIENHPEMVNKGPPFLLPLLNFLWFLLLAVDEPRSAVFTILCQHYKPSLARDPSYTQYLSRIGQLFFGLPPTSPKCRGPGGGLFGNLLSSLCGGGLGDDFDDEPEPSTSSQQHQPEDLD</sequence>
<accession>A0ABY6L5D7</accession>
<evidence type="ECO:0000313" key="4">
    <source>
        <dbReference type="Proteomes" id="UP001235939"/>
    </source>
</evidence>
<dbReference type="Pfam" id="PF04190">
    <property type="entry name" value="GET4"/>
    <property type="match status" value="2"/>
</dbReference>
<dbReference type="InterPro" id="IPR011990">
    <property type="entry name" value="TPR-like_helical_dom_sf"/>
</dbReference>
<gene>
    <name evidence="3" type="ORF">LAZ67_14000037</name>
</gene>
<protein>
    <submittedName>
        <fullName evidence="3">GET4</fullName>
    </submittedName>
</protein>
<dbReference type="Gene3D" id="1.25.40.10">
    <property type="entry name" value="Tetratricopeptide repeat domain"/>
    <property type="match status" value="2"/>
</dbReference>
<evidence type="ECO:0000313" key="3">
    <source>
        <dbReference type="EMBL" id="UYV76334.1"/>
    </source>
</evidence>
<reference evidence="3 4" key="1">
    <citation type="submission" date="2022-01" db="EMBL/GenBank/DDBJ databases">
        <title>A chromosomal length assembly of Cordylochernes scorpioides.</title>
        <authorList>
            <person name="Zeh D."/>
            <person name="Zeh J."/>
        </authorList>
    </citation>
    <scope>NUCLEOTIDE SEQUENCE [LARGE SCALE GENOMIC DNA]</scope>
    <source>
        <strain evidence="3">IN4F17</strain>
        <tissue evidence="3">Whole Body</tissue>
    </source>
</reference>
<name>A0ABY6L5D7_9ARAC</name>
<dbReference type="Proteomes" id="UP001235939">
    <property type="component" value="Chromosome 14"/>
</dbReference>
<keyword evidence="4" id="KW-1185">Reference proteome</keyword>
<organism evidence="3 4">
    <name type="scientific">Cordylochernes scorpioides</name>
    <dbReference type="NCBI Taxonomy" id="51811"/>
    <lineage>
        <taxon>Eukaryota</taxon>
        <taxon>Metazoa</taxon>
        <taxon>Ecdysozoa</taxon>
        <taxon>Arthropoda</taxon>
        <taxon>Chelicerata</taxon>
        <taxon>Arachnida</taxon>
        <taxon>Pseudoscorpiones</taxon>
        <taxon>Cheliferoidea</taxon>
        <taxon>Chernetidae</taxon>
        <taxon>Cordylochernes</taxon>
    </lineage>
</organism>
<evidence type="ECO:0000256" key="1">
    <source>
        <dbReference type="ARBA" id="ARBA00005351"/>
    </source>
</evidence>
<dbReference type="PANTHER" id="PTHR12875">
    <property type="entry name" value="GOLGI TO ER TRAFFIC PROTEIN 4 HOMOLOG"/>
    <property type="match status" value="1"/>
</dbReference>
<dbReference type="PANTHER" id="PTHR12875:SF0">
    <property type="entry name" value="GOLGI TO ER TRAFFIC PROTEIN 4 HOMOLOG"/>
    <property type="match status" value="1"/>
</dbReference>